<organism evidence="1">
    <name type="scientific">marine sediment metagenome</name>
    <dbReference type="NCBI Taxonomy" id="412755"/>
    <lineage>
        <taxon>unclassified sequences</taxon>
        <taxon>metagenomes</taxon>
        <taxon>ecological metagenomes</taxon>
    </lineage>
</organism>
<gene>
    <name evidence="1" type="ORF">LCGC14_1623770</name>
</gene>
<proteinExistence type="predicted"/>
<sequence length="33" mass="3813">MAGILSEEEEKGEERMTTWLSCMSRQLRARGVQ</sequence>
<reference evidence="1" key="1">
    <citation type="journal article" date="2015" name="Nature">
        <title>Complex archaea that bridge the gap between prokaryotes and eukaryotes.</title>
        <authorList>
            <person name="Spang A."/>
            <person name="Saw J.H."/>
            <person name="Jorgensen S.L."/>
            <person name="Zaremba-Niedzwiedzka K."/>
            <person name="Martijn J."/>
            <person name="Lind A.E."/>
            <person name="van Eijk R."/>
            <person name="Schleper C."/>
            <person name="Guy L."/>
            <person name="Ettema T.J."/>
        </authorList>
    </citation>
    <scope>NUCLEOTIDE SEQUENCE</scope>
</reference>
<dbReference type="AlphaFoldDB" id="A0A0F9I4N7"/>
<protein>
    <submittedName>
        <fullName evidence="1">Uncharacterized protein</fullName>
    </submittedName>
</protein>
<comment type="caution">
    <text evidence="1">The sequence shown here is derived from an EMBL/GenBank/DDBJ whole genome shotgun (WGS) entry which is preliminary data.</text>
</comment>
<accession>A0A0F9I4N7</accession>
<evidence type="ECO:0000313" key="1">
    <source>
        <dbReference type="EMBL" id="KKM22586.1"/>
    </source>
</evidence>
<dbReference type="EMBL" id="LAZR01013303">
    <property type="protein sequence ID" value="KKM22586.1"/>
    <property type="molecule type" value="Genomic_DNA"/>
</dbReference>
<name>A0A0F9I4N7_9ZZZZ</name>